<feature type="domain" description="N-acetyltransferase" evidence="1">
    <location>
        <begin position="2"/>
        <end position="139"/>
    </location>
</feature>
<dbReference type="OrthoDB" id="2611698at2"/>
<proteinExistence type="predicted"/>
<dbReference type="PROSITE" id="PS51186">
    <property type="entry name" value="GNAT"/>
    <property type="match status" value="1"/>
</dbReference>
<evidence type="ECO:0000313" key="3">
    <source>
        <dbReference type="Proteomes" id="UP000288028"/>
    </source>
</evidence>
<keyword evidence="2" id="KW-0808">Transferase</keyword>
<evidence type="ECO:0000313" key="2">
    <source>
        <dbReference type="EMBL" id="RSU16551.1"/>
    </source>
</evidence>
<gene>
    <name evidence="2" type="ORF">CBF28_03215</name>
</gene>
<protein>
    <submittedName>
        <fullName evidence="2">GNAT family N-acetyltransferase</fullName>
    </submittedName>
</protein>
<dbReference type="CDD" id="cd04301">
    <property type="entry name" value="NAT_SF"/>
    <property type="match status" value="1"/>
</dbReference>
<reference evidence="2 3" key="1">
    <citation type="submission" date="2017-05" db="EMBL/GenBank/DDBJ databases">
        <title>Vagococcus spp. assemblies.</title>
        <authorList>
            <person name="Gulvik C.A."/>
        </authorList>
    </citation>
    <scope>NUCLEOTIDE SEQUENCE [LARGE SCALE GENOMIC DNA]</scope>
    <source>
        <strain evidence="2 3">SS1714</strain>
    </source>
</reference>
<name>A0A430B892_9ENTE</name>
<sequence length="139" mass="16569">MINIRYADFSDKPFWFSLDKHLAEEEFIHKINLKRAYIIELDNSPIGILRYNLFWDSIPFCTLLFIDFSHHKKGYGKQLIDFWEADMKNQGFDLVMTSTQVDEDAQHFYRYLGYEDAGGLLLNSPKYKQPMELFLIKEL</sequence>
<dbReference type="Gene3D" id="3.40.630.30">
    <property type="match status" value="1"/>
</dbReference>
<comment type="caution">
    <text evidence="2">The sequence shown here is derived from an EMBL/GenBank/DDBJ whole genome shotgun (WGS) entry which is preliminary data.</text>
</comment>
<dbReference type="RefSeq" id="WP_126791861.1">
    <property type="nucleotide sequence ID" value="NZ_CP060720.1"/>
</dbReference>
<organism evidence="2 3">
    <name type="scientific">Vagococcus carniphilus</name>
    <dbReference type="NCBI Taxonomy" id="218144"/>
    <lineage>
        <taxon>Bacteria</taxon>
        <taxon>Bacillati</taxon>
        <taxon>Bacillota</taxon>
        <taxon>Bacilli</taxon>
        <taxon>Lactobacillales</taxon>
        <taxon>Enterococcaceae</taxon>
        <taxon>Vagococcus</taxon>
    </lineage>
</organism>
<dbReference type="GO" id="GO:0016747">
    <property type="term" value="F:acyltransferase activity, transferring groups other than amino-acyl groups"/>
    <property type="evidence" value="ECO:0007669"/>
    <property type="project" value="InterPro"/>
</dbReference>
<dbReference type="EMBL" id="NGKB01000002">
    <property type="protein sequence ID" value="RSU16551.1"/>
    <property type="molecule type" value="Genomic_DNA"/>
</dbReference>
<evidence type="ECO:0000259" key="1">
    <source>
        <dbReference type="PROSITE" id="PS51186"/>
    </source>
</evidence>
<dbReference type="InterPro" id="IPR016181">
    <property type="entry name" value="Acyl_CoA_acyltransferase"/>
</dbReference>
<keyword evidence="3" id="KW-1185">Reference proteome</keyword>
<dbReference type="Pfam" id="PF00583">
    <property type="entry name" value="Acetyltransf_1"/>
    <property type="match status" value="1"/>
</dbReference>
<dbReference type="GeneID" id="95580344"/>
<dbReference type="SUPFAM" id="SSF55729">
    <property type="entry name" value="Acyl-CoA N-acyltransferases (Nat)"/>
    <property type="match status" value="1"/>
</dbReference>
<dbReference type="AlphaFoldDB" id="A0A430B892"/>
<dbReference type="Proteomes" id="UP000288028">
    <property type="component" value="Unassembled WGS sequence"/>
</dbReference>
<accession>A0A430B892</accession>
<dbReference type="InterPro" id="IPR000182">
    <property type="entry name" value="GNAT_dom"/>
</dbReference>